<dbReference type="InParanoid" id="I2H7P3"/>
<dbReference type="FunCoup" id="I2H7P3">
    <property type="interactions" value="86"/>
</dbReference>
<dbReference type="PANTHER" id="PTHR28164:SF1">
    <property type="entry name" value="PROTEIN STB3"/>
    <property type="match status" value="1"/>
</dbReference>
<dbReference type="Pfam" id="PF10330">
    <property type="entry name" value="Stb3"/>
    <property type="match status" value="1"/>
</dbReference>
<dbReference type="HOGENOM" id="CLU_039968_0_0_1"/>
<dbReference type="OrthoDB" id="5391991at2759"/>
<evidence type="ECO:0000256" key="1">
    <source>
        <dbReference type="SAM" id="MobiDB-lite"/>
    </source>
</evidence>
<dbReference type="GO" id="GO:0043565">
    <property type="term" value="F:sequence-specific DNA binding"/>
    <property type="evidence" value="ECO:0007669"/>
    <property type="project" value="TreeGrafter"/>
</dbReference>
<reference evidence="2 3" key="1">
    <citation type="journal article" date="2011" name="Proc. Natl. Acad. Sci. U.S.A.">
        <title>Evolutionary erosion of yeast sex chromosomes by mating-type switching accidents.</title>
        <authorList>
            <person name="Gordon J.L."/>
            <person name="Armisen D."/>
            <person name="Proux-Wera E."/>
            <person name="Oheigeartaigh S.S."/>
            <person name="Byrne K.P."/>
            <person name="Wolfe K.H."/>
        </authorList>
    </citation>
    <scope>NUCLEOTIDE SEQUENCE [LARGE SCALE GENOMIC DNA]</scope>
    <source>
        <strain evidence="3">ATCC 34711 / CBS 6284 / DSM 70876 / NBRC 10599 / NRRL Y-10934 / UCD 77-7</strain>
    </source>
</reference>
<sequence length="566" mass="63967">MTAITQVTKPLATTTPEALIAAQMVTPQRITNLLIDKGPLAIRHITQALAIDIPHFKELSSSKQRRLIMSALESGDVENFVIFKKIGWGNWSARRVPQVEFVKLRDLTNIENAKVNDITHSNANTSTNSNLKSIAKNSSTKLIEPTNTTSAPTSTNKKPHLLNSNSNSNSIPNEINQNKIHLITKNRSSNNQQLPKLDLDSQINNEFQSNNNTFKFPKFNNRRSIDATFHSSYLDKLTRDSKRRKSESEPLNSIRDDDQTTSNNNNMIINSDYSDNDEIQNLYPRVSPIYTVKNSRRGSSIIYSEDLLVSKLNQVKQNQESFEKMKQENDPNKLIFLESFEFKPTNRRLSLPINFPSSNLKYHEIINSNENILKRNNSNPIQIRQTNNNNNNNNNKINNSLLPNESCIRSTLVLPNHSPKLSNTGSPKNYIYDNSKILNSFKTFKLNACSPTNNTLMNTNNINNGSDFSLQKISSNLQSHSSSPNNKISSISSSMSDTEEEDWQSIGAENMRNYKTLNPLKNIENKAKENISTNKLNSNIHNQLSQNNPTLEENDAAILLLGLKPQ</sequence>
<feature type="compositionally biased region" description="Low complexity" evidence="1">
    <location>
        <begin position="262"/>
        <end position="272"/>
    </location>
</feature>
<dbReference type="GeneID" id="14497552"/>
<protein>
    <submittedName>
        <fullName evidence="2">Uncharacterized protein</fullName>
    </submittedName>
</protein>
<organism evidence="2 3">
    <name type="scientific">Henningerozyma blattae (strain ATCC 34711 / CBS 6284 / DSM 70876 / NBRC 10599 / NRRL Y-10934 / UCD 77-7)</name>
    <name type="common">Yeast</name>
    <name type="synonym">Tetrapisispora blattae</name>
    <dbReference type="NCBI Taxonomy" id="1071380"/>
    <lineage>
        <taxon>Eukaryota</taxon>
        <taxon>Fungi</taxon>
        <taxon>Dikarya</taxon>
        <taxon>Ascomycota</taxon>
        <taxon>Saccharomycotina</taxon>
        <taxon>Saccharomycetes</taxon>
        <taxon>Saccharomycetales</taxon>
        <taxon>Saccharomycetaceae</taxon>
        <taxon>Henningerozyma</taxon>
    </lineage>
</organism>
<proteinExistence type="predicted"/>
<name>I2H7P3_HENB6</name>
<feature type="region of interest" description="Disordered" evidence="1">
    <location>
        <begin position="476"/>
        <end position="498"/>
    </location>
</feature>
<dbReference type="GO" id="GO:0005634">
    <property type="term" value="C:nucleus"/>
    <property type="evidence" value="ECO:0007669"/>
    <property type="project" value="TreeGrafter"/>
</dbReference>
<dbReference type="Proteomes" id="UP000002866">
    <property type="component" value="Chromosome 8"/>
</dbReference>
<evidence type="ECO:0000313" key="3">
    <source>
        <dbReference type="Proteomes" id="UP000002866"/>
    </source>
</evidence>
<dbReference type="RefSeq" id="XP_004181914.1">
    <property type="nucleotide sequence ID" value="XM_004181866.1"/>
</dbReference>
<gene>
    <name evidence="2" type="primary">TBLA0H01070</name>
    <name evidence="2" type="ORF">TBLA_0H01070</name>
</gene>
<feature type="compositionally biased region" description="Low complexity" evidence="1">
    <location>
        <begin position="476"/>
        <end position="496"/>
    </location>
</feature>
<feature type="region of interest" description="Disordered" evidence="1">
    <location>
        <begin position="136"/>
        <end position="172"/>
    </location>
</feature>
<dbReference type="KEGG" id="tbl:TBLA_0H01070"/>
<dbReference type="InterPro" id="IPR018818">
    <property type="entry name" value="Stb3"/>
</dbReference>
<evidence type="ECO:0000313" key="2">
    <source>
        <dbReference type="EMBL" id="CCH62395.1"/>
    </source>
</evidence>
<dbReference type="AlphaFoldDB" id="I2H7P3"/>
<dbReference type="EMBL" id="HE806323">
    <property type="protein sequence ID" value="CCH62395.1"/>
    <property type="molecule type" value="Genomic_DNA"/>
</dbReference>
<accession>I2H7P3</accession>
<keyword evidence="3" id="KW-1185">Reference proteome</keyword>
<dbReference type="PANTHER" id="PTHR28164">
    <property type="entry name" value="PROTEIN STB3"/>
    <property type="match status" value="1"/>
</dbReference>
<dbReference type="eggNOG" id="ENOG502QW7S">
    <property type="taxonomic scope" value="Eukaryota"/>
</dbReference>
<feature type="region of interest" description="Disordered" evidence="1">
    <location>
        <begin position="237"/>
        <end position="272"/>
    </location>
</feature>
<feature type="compositionally biased region" description="Low complexity" evidence="1">
    <location>
        <begin position="145"/>
        <end position="156"/>
    </location>
</feature>
<dbReference type="GO" id="GO:0000432">
    <property type="term" value="P:positive regulation of transcription from RNA polymerase II promoter by glucose"/>
    <property type="evidence" value="ECO:0007669"/>
    <property type="project" value="TreeGrafter"/>
</dbReference>